<name>A0A1S1UBD6_9BURK</name>
<reference evidence="1 2" key="1">
    <citation type="submission" date="2015-06" db="EMBL/GenBank/DDBJ databases">
        <title>Draft genome sequencing of a biphenyl-degrading bacterium, Janthinobacterium lividum MEG1.</title>
        <authorList>
            <person name="Shimodaira J."/>
            <person name="Hatta T."/>
        </authorList>
    </citation>
    <scope>NUCLEOTIDE SEQUENCE [LARGE SCALE GENOMIC DNA]</scope>
    <source>
        <strain evidence="1 2">MEG1</strain>
    </source>
</reference>
<organism evidence="1 2">
    <name type="scientific">Janthinobacterium lividum</name>
    <dbReference type="NCBI Taxonomy" id="29581"/>
    <lineage>
        <taxon>Bacteria</taxon>
        <taxon>Pseudomonadati</taxon>
        <taxon>Pseudomonadota</taxon>
        <taxon>Betaproteobacteria</taxon>
        <taxon>Burkholderiales</taxon>
        <taxon>Oxalobacteraceae</taxon>
        <taxon>Janthinobacterium</taxon>
    </lineage>
</organism>
<protein>
    <submittedName>
        <fullName evidence="1">Uncharacterized protein</fullName>
    </submittedName>
</protein>
<dbReference type="EMBL" id="LFKP01000005">
    <property type="protein sequence ID" value="OHV97745.1"/>
    <property type="molecule type" value="Genomic_DNA"/>
</dbReference>
<evidence type="ECO:0000313" key="1">
    <source>
        <dbReference type="EMBL" id="OHV97745.1"/>
    </source>
</evidence>
<dbReference type="Proteomes" id="UP000179840">
    <property type="component" value="Unassembled WGS sequence"/>
</dbReference>
<dbReference type="AlphaFoldDB" id="A0A1S1UBD6"/>
<accession>A0A1S1UBD6</accession>
<dbReference type="InterPro" id="IPR029062">
    <property type="entry name" value="Class_I_gatase-like"/>
</dbReference>
<gene>
    <name evidence="1" type="ORF">AKG95_11410</name>
</gene>
<dbReference type="Gene3D" id="3.40.50.880">
    <property type="match status" value="1"/>
</dbReference>
<proteinExistence type="predicted"/>
<evidence type="ECO:0000313" key="2">
    <source>
        <dbReference type="Proteomes" id="UP000179840"/>
    </source>
</evidence>
<sequence>MTTCSIHLQEPMMTQRILFVPTDHDRKGPSCAPGTAQSGVYLSEATHPYRVQTHACDAVDFVNPKGVNPASTKGVTETTLSRLAAASTDWA</sequence>
<comment type="caution">
    <text evidence="1">The sequence shown here is derived from an EMBL/GenBank/DDBJ whole genome shotgun (WGS) entry which is preliminary data.</text>
</comment>